<sequence length="68" mass="7685">MLFERRTRQGLWFVCEVDGKQRATLRQEWTDRGVPAADQRLAAEGLTALRAVIDAMTAHCSSDHRVGE</sequence>
<evidence type="ECO:0000313" key="3">
    <source>
        <dbReference type="Proteomes" id="UP001521150"/>
    </source>
</evidence>
<evidence type="ECO:0000313" key="1">
    <source>
        <dbReference type="EMBL" id="MCE7009915.1"/>
    </source>
</evidence>
<dbReference type="Proteomes" id="UP001521150">
    <property type="component" value="Unassembled WGS sequence"/>
</dbReference>
<proteinExistence type="predicted"/>
<accession>A0ABS8ZQ82</accession>
<comment type="caution">
    <text evidence="1">The sequence shown here is derived from an EMBL/GenBank/DDBJ whole genome shotgun (WGS) entry which is preliminary data.</text>
</comment>
<keyword evidence="3" id="KW-1185">Reference proteome</keyword>
<dbReference type="EMBL" id="JAJVCN010000005">
    <property type="protein sequence ID" value="MCE7011683.1"/>
    <property type="molecule type" value="Genomic_DNA"/>
</dbReference>
<protein>
    <submittedName>
        <fullName evidence="1">Uncharacterized protein</fullName>
    </submittedName>
</protein>
<organism evidence="1 3">
    <name type="scientific">Kibdelosporangium philippinense</name>
    <dbReference type="NCBI Taxonomy" id="211113"/>
    <lineage>
        <taxon>Bacteria</taxon>
        <taxon>Bacillati</taxon>
        <taxon>Actinomycetota</taxon>
        <taxon>Actinomycetes</taxon>
        <taxon>Pseudonocardiales</taxon>
        <taxon>Pseudonocardiaceae</taxon>
        <taxon>Kibdelosporangium</taxon>
    </lineage>
</organism>
<name>A0ABS8ZQ82_9PSEU</name>
<evidence type="ECO:0000313" key="2">
    <source>
        <dbReference type="EMBL" id="MCE7011683.1"/>
    </source>
</evidence>
<dbReference type="EMBL" id="JAJVCN010000004">
    <property type="protein sequence ID" value="MCE7009915.1"/>
    <property type="molecule type" value="Genomic_DNA"/>
</dbReference>
<gene>
    <name evidence="1" type="ORF">LWC34_44990</name>
    <name evidence="2" type="ORF">LWC34_54060</name>
</gene>
<reference evidence="1 3" key="1">
    <citation type="submission" date="2021-12" db="EMBL/GenBank/DDBJ databases">
        <title>Genome sequence of Kibdelosporangium philippinense ATCC 49844.</title>
        <authorList>
            <person name="Fedorov E.A."/>
            <person name="Omeragic M."/>
            <person name="Shalygina K.F."/>
            <person name="Maclea K.S."/>
        </authorList>
    </citation>
    <scope>NUCLEOTIDE SEQUENCE [LARGE SCALE GENOMIC DNA]</scope>
    <source>
        <strain evidence="1 3">ATCC 49844</strain>
    </source>
</reference>